<dbReference type="EMBL" id="JBHPBY010000176">
    <property type="protein sequence ID" value="MFC1851311.1"/>
    <property type="molecule type" value="Genomic_DNA"/>
</dbReference>
<accession>A0ABV6YZ21</accession>
<evidence type="ECO:0000256" key="1">
    <source>
        <dbReference type="ARBA" id="ARBA00007637"/>
    </source>
</evidence>
<comment type="caution">
    <text evidence="3">The sequence shown here is derived from an EMBL/GenBank/DDBJ whole genome shotgun (WGS) entry which is preliminary data.</text>
</comment>
<comment type="similarity">
    <text evidence="1">Belongs to the NAD(P)-dependent epimerase/dehydratase family.</text>
</comment>
<dbReference type="Proteomes" id="UP001594351">
    <property type="component" value="Unassembled WGS sequence"/>
</dbReference>
<evidence type="ECO:0000259" key="2">
    <source>
        <dbReference type="Pfam" id="PF01370"/>
    </source>
</evidence>
<name>A0ABV6YZ21_UNCC1</name>
<dbReference type="InterPro" id="IPR036291">
    <property type="entry name" value="NAD(P)-bd_dom_sf"/>
</dbReference>
<sequence>MKIIVTGAAGFIGSHLCEHLSEQGHDVLGIDCFTDFYSVALKKQNAQDLKRKGIPILPLDLCGADLNGALKDVDNIYHLAAQPGLSATTTFSTYARNNITATYNLLEAARNQATLKCFIYISTSSVYGKYATSPEDAPAMPTSYYGVTKLAAEQLVLSYCRTGKIPACSLRLFSVYGPRERPEKLYSRLIKCILEDAEFPLYQGSELHTRSYTYIDDVMHGFLSVLKRLDQVSGEIFNIGSDIEITTGRGIEIVEEILGRQARKIIQPARLGDQLKTHANIEKARRILNYNPQTKPEDGLRLQIEWYKKTFLR</sequence>
<feature type="domain" description="NAD-dependent epimerase/dehydratase" evidence="2">
    <location>
        <begin position="3"/>
        <end position="240"/>
    </location>
</feature>
<gene>
    <name evidence="3" type="ORF">ACFL27_14030</name>
</gene>
<dbReference type="PANTHER" id="PTHR43000">
    <property type="entry name" value="DTDP-D-GLUCOSE 4,6-DEHYDRATASE-RELATED"/>
    <property type="match status" value="1"/>
</dbReference>
<evidence type="ECO:0000313" key="4">
    <source>
        <dbReference type="Proteomes" id="UP001594351"/>
    </source>
</evidence>
<organism evidence="3 4">
    <name type="scientific">candidate division CSSED10-310 bacterium</name>
    <dbReference type="NCBI Taxonomy" id="2855610"/>
    <lineage>
        <taxon>Bacteria</taxon>
        <taxon>Bacteria division CSSED10-310</taxon>
    </lineage>
</organism>
<protein>
    <submittedName>
        <fullName evidence="3">NAD-dependent epimerase/dehydratase family protein</fullName>
    </submittedName>
</protein>
<keyword evidence="4" id="KW-1185">Reference proteome</keyword>
<evidence type="ECO:0000313" key="3">
    <source>
        <dbReference type="EMBL" id="MFC1851311.1"/>
    </source>
</evidence>
<dbReference type="InterPro" id="IPR001509">
    <property type="entry name" value="Epimerase_deHydtase"/>
</dbReference>
<dbReference type="Gene3D" id="3.40.50.720">
    <property type="entry name" value="NAD(P)-binding Rossmann-like Domain"/>
    <property type="match status" value="1"/>
</dbReference>
<proteinExistence type="inferred from homology"/>
<dbReference type="SUPFAM" id="SSF51735">
    <property type="entry name" value="NAD(P)-binding Rossmann-fold domains"/>
    <property type="match status" value="1"/>
</dbReference>
<dbReference type="Pfam" id="PF01370">
    <property type="entry name" value="Epimerase"/>
    <property type="match status" value="1"/>
</dbReference>
<dbReference type="PRINTS" id="PR01713">
    <property type="entry name" value="NUCEPIMERASE"/>
</dbReference>
<reference evidence="3 4" key="1">
    <citation type="submission" date="2024-09" db="EMBL/GenBank/DDBJ databases">
        <title>Laminarin stimulates single cell rates of sulfate reduction while oxygen inhibits transcriptomic activity in coastal marine sediment.</title>
        <authorList>
            <person name="Lindsay M."/>
            <person name="Orcutt B."/>
            <person name="Emerson D."/>
            <person name="Stepanauskas R."/>
            <person name="D'Angelo T."/>
        </authorList>
    </citation>
    <scope>NUCLEOTIDE SEQUENCE [LARGE SCALE GENOMIC DNA]</scope>
    <source>
        <strain evidence="3">SAG AM-311-K15</strain>
    </source>
</reference>